<evidence type="ECO:0000256" key="5">
    <source>
        <dbReference type="ARBA" id="ARBA00022475"/>
    </source>
</evidence>
<proteinExistence type="inferred from homology"/>
<accession>A0A6N3GWL4</accession>
<dbReference type="GO" id="GO:0071973">
    <property type="term" value="P:bacterial-type flagellum-dependent cell motility"/>
    <property type="evidence" value="ECO:0007669"/>
    <property type="project" value="InterPro"/>
</dbReference>
<evidence type="ECO:0000256" key="1">
    <source>
        <dbReference type="ARBA" id="ARBA00004413"/>
    </source>
</evidence>
<evidence type="ECO:0000256" key="3">
    <source>
        <dbReference type="ARBA" id="ARBA00020392"/>
    </source>
</evidence>
<dbReference type="Gene3D" id="1.10.287.1700">
    <property type="match status" value="1"/>
</dbReference>
<gene>
    <name evidence="11" type="ORF">CPLFYP93_03367</name>
</gene>
<dbReference type="Pfam" id="PF02050">
    <property type="entry name" value="FliJ"/>
    <property type="match status" value="1"/>
</dbReference>
<evidence type="ECO:0000256" key="4">
    <source>
        <dbReference type="ARBA" id="ARBA00022448"/>
    </source>
</evidence>
<comment type="similarity">
    <text evidence="2">Belongs to the FliJ family.</text>
</comment>
<keyword evidence="11" id="KW-0282">Flagellum</keyword>
<comment type="subcellular location">
    <subcellularLocation>
        <location evidence="1">Cell membrane</location>
        <topology evidence="1">Peripheral membrane protein</topology>
        <orientation evidence="1">Cytoplasmic side</orientation>
    </subcellularLocation>
</comment>
<keyword evidence="8" id="KW-0653">Protein transport</keyword>
<evidence type="ECO:0000256" key="10">
    <source>
        <dbReference type="ARBA" id="ARBA00023225"/>
    </source>
</evidence>
<dbReference type="AlphaFoldDB" id="A0A6N3GWL4"/>
<dbReference type="RefSeq" id="WP_156563332.1">
    <property type="nucleotide sequence ID" value="NZ_CACRTV010000088.1"/>
</dbReference>
<dbReference type="InterPro" id="IPR053716">
    <property type="entry name" value="Flag_assembly_chemotaxis_eff"/>
</dbReference>
<reference evidence="11" key="1">
    <citation type="submission" date="2019-11" db="EMBL/GenBank/DDBJ databases">
        <authorList>
            <person name="Feng L."/>
        </authorList>
    </citation>
    <scope>NUCLEOTIDE SEQUENCE</scope>
    <source>
        <strain evidence="11">CParaputrificumLFYP93</strain>
    </source>
</reference>
<keyword evidence="7" id="KW-1005">Bacterial flagellum biogenesis</keyword>
<keyword evidence="11" id="KW-0966">Cell projection</keyword>
<dbReference type="InterPro" id="IPR012823">
    <property type="entry name" value="Flagell_FliJ"/>
</dbReference>
<keyword evidence="10" id="KW-1006">Bacterial flagellum protein export</keyword>
<keyword evidence="9" id="KW-0472">Membrane</keyword>
<dbReference type="EMBL" id="CACRTV010000088">
    <property type="protein sequence ID" value="VYU68785.1"/>
    <property type="molecule type" value="Genomic_DNA"/>
</dbReference>
<keyword evidence="4" id="KW-0813">Transport</keyword>
<keyword evidence="6" id="KW-0145">Chemotaxis</keyword>
<dbReference type="GO" id="GO:0006935">
    <property type="term" value="P:chemotaxis"/>
    <property type="evidence" value="ECO:0007669"/>
    <property type="project" value="UniProtKB-KW"/>
</dbReference>
<evidence type="ECO:0000313" key="11">
    <source>
        <dbReference type="EMBL" id="VYU68785.1"/>
    </source>
</evidence>
<protein>
    <recommendedName>
        <fullName evidence="3">Flagellar FliJ protein</fullName>
    </recommendedName>
</protein>
<evidence type="ECO:0000256" key="8">
    <source>
        <dbReference type="ARBA" id="ARBA00022927"/>
    </source>
</evidence>
<evidence type="ECO:0000256" key="7">
    <source>
        <dbReference type="ARBA" id="ARBA00022795"/>
    </source>
</evidence>
<keyword evidence="11" id="KW-0969">Cilium</keyword>
<dbReference type="GO" id="GO:0009288">
    <property type="term" value="C:bacterial-type flagellum"/>
    <property type="evidence" value="ECO:0007669"/>
    <property type="project" value="InterPro"/>
</dbReference>
<dbReference type="GO" id="GO:0005886">
    <property type="term" value="C:plasma membrane"/>
    <property type="evidence" value="ECO:0007669"/>
    <property type="project" value="UniProtKB-SubCell"/>
</dbReference>
<organism evidence="11">
    <name type="scientific">Clostridium paraputrificum</name>
    <dbReference type="NCBI Taxonomy" id="29363"/>
    <lineage>
        <taxon>Bacteria</taxon>
        <taxon>Bacillati</taxon>
        <taxon>Bacillota</taxon>
        <taxon>Clostridia</taxon>
        <taxon>Eubacteriales</taxon>
        <taxon>Clostridiaceae</taxon>
        <taxon>Clostridium</taxon>
    </lineage>
</organism>
<dbReference type="GO" id="GO:0015031">
    <property type="term" value="P:protein transport"/>
    <property type="evidence" value="ECO:0007669"/>
    <property type="project" value="UniProtKB-KW"/>
</dbReference>
<keyword evidence="5" id="KW-1003">Cell membrane</keyword>
<evidence type="ECO:0000256" key="2">
    <source>
        <dbReference type="ARBA" id="ARBA00010004"/>
    </source>
</evidence>
<evidence type="ECO:0000256" key="9">
    <source>
        <dbReference type="ARBA" id="ARBA00023136"/>
    </source>
</evidence>
<dbReference type="NCBIfam" id="TIGR02473">
    <property type="entry name" value="flagell_FliJ"/>
    <property type="match status" value="1"/>
</dbReference>
<sequence length="147" mass="17792">MTSGYKFSLQKLLEIREEKEEESKRLFTESQRQKQITENELSNMRESYDKYKGIRPDEDVIYQKIKRNYLLALESGIKSKEKELVIKSREVEVRRSDLKQRQVDRKIVETLKEKQYRAFIKEQDRIEQINNDEFALYAYMRNLKGGE</sequence>
<evidence type="ECO:0000256" key="6">
    <source>
        <dbReference type="ARBA" id="ARBA00022500"/>
    </source>
</evidence>
<name>A0A6N3GWL4_9CLOT</name>
<dbReference type="GO" id="GO:0044781">
    <property type="term" value="P:bacterial-type flagellum organization"/>
    <property type="evidence" value="ECO:0007669"/>
    <property type="project" value="UniProtKB-KW"/>
</dbReference>